<dbReference type="InterPro" id="IPR017853">
    <property type="entry name" value="GH"/>
</dbReference>
<keyword evidence="2 5" id="KW-0378">Hydrolase</keyword>
<accession>A0A1C2G626</accession>
<dbReference type="Pfam" id="PF01183">
    <property type="entry name" value="Glyco_hydro_25"/>
    <property type="match status" value="1"/>
</dbReference>
<dbReference type="AlphaFoldDB" id="A0A1C2G626"/>
<evidence type="ECO:0000259" key="4">
    <source>
        <dbReference type="SMART" id="SM00287"/>
    </source>
</evidence>
<evidence type="ECO:0000313" key="5">
    <source>
        <dbReference type="EMBL" id="OCX46850.1"/>
    </source>
</evidence>
<comment type="similarity">
    <text evidence="1">Belongs to the glycosyl hydrolase 25 family.</text>
</comment>
<dbReference type="CDD" id="cd06417">
    <property type="entry name" value="GH25_LysA-like"/>
    <property type="match status" value="1"/>
</dbReference>
<dbReference type="Gene3D" id="2.30.30.40">
    <property type="entry name" value="SH3 Domains"/>
    <property type="match status" value="1"/>
</dbReference>
<dbReference type="InterPro" id="IPR002053">
    <property type="entry name" value="Glyco_hydro_25"/>
</dbReference>
<dbReference type="PROSITE" id="PS51904">
    <property type="entry name" value="GLYCOSYL_HYDROL_F25_2"/>
    <property type="match status" value="1"/>
</dbReference>
<dbReference type="SMART" id="SM00641">
    <property type="entry name" value="Glyco_25"/>
    <property type="match status" value="1"/>
</dbReference>
<dbReference type="GO" id="GO:0003796">
    <property type="term" value="F:lysozyme activity"/>
    <property type="evidence" value="ECO:0007669"/>
    <property type="project" value="InterPro"/>
</dbReference>
<evidence type="ECO:0000256" key="1">
    <source>
        <dbReference type="ARBA" id="ARBA00010646"/>
    </source>
</evidence>
<reference evidence="5 6" key="1">
    <citation type="submission" date="2016-08" db="EMBL/GenBank/DDBJ databases">
        <title>Probiotic bacterium isolated from chicken gut.</title>
        <authorList>
            <person name="Levy J.L."/>
            <person name="Hassan H.M."/>
            <person name="Mendoza M.A."/>
        </authorList>
    </citation>
    <scope>NUCLEOTIDE SEQUENCE [LARGE SCALE GENOMIC DNA]</scope>
    <source>
        <strain evidence="5 6">P43</strain>
    </source>
</reference>
<dbReference type="InterPro" id="IPR018077">
    <property type="entry name" value="Glyco_hydro_fam25_subgr"/>
</dbReference>
<dbReference type="EMBL" id="MCNS01000017">
    <property type="protein sequence ID" value="OCX46850.1"/>
    <property type="molecule type" value="Genomic_DNA"/>
</dbReference>
<evidence type="ECO:0000256" key="2">
    <source>
        <dbReference type="ARBA" id="ARBA00022801"/>
    </source>
</evidence>
<feature type="domain" description="SH3b" evidence="4">
    <location>
        <begin position="230"/>
        <end position="296"/>
    </location>
</feature>
<proteinExistence type="inferred from homology"/>
<dbReference type="GO" id="GO:0009253">
    <property type="term" value="P:peptidoglycan catabolic process"/>
    <property type="evidence" value="ECO:0007669"/>
    <property type="project" value="InterPro"/>
</dbReference>
<dbReference type="SMART" id="SM00287">
    <property type="entry name" value="SH3b"/>
    <property type="match status" value="1"/>
</dbReference>
<name>A0A1C2G626_LIMRT</name>
<protein>
    <submittedName>
        <fullName evidence="5">Glycoside hydrolase family 25</fullName>
    </submittedName>
</protein>
<dbReference type="InterPro" id="IPR003646">
    <property type="entry name" value="SH3-like_bac-type"/>
</dbReference>
<dbReference type="Proteomes" id="UP000095141">
    <property type="component" value="Unassembled WGS sequence"/>
</dbReference>
<dbReference type="PANTHER" id="PTHR34135:SF2">
    <property type="entry name" value="LYSOZYME"/>
    <property type="match status" value="1"/>
</dbReference>
<organism evidence="5 6">
    <name type="scientific">Limosilactobacillus reuteri</name>
    <name type="common">Lactobacillus reuteri</name>
    <dbReference type="NCBI Taxonomy" id="1598"/>
    <lineage>
        <taxon>Bacteria</taxon>
        <taxon>Bacillati</taxon>
        <taxon>Bacillota</taxon>
        <taxon>Bacilli</taxon>
        <taxon>Lactobacillales</taxon>
        <taxon>Lactobacillaceae</taxon>
        <taxon>Limosilactobacillus</taxon>
    </lineage>
</organism>
<evidence type="ECO:0000313" key="6">
    <source>
        <dbReference type="Proteomes" id="UP000095141"/>
    </source>
</evidence>
<comment type="caution">
    <text evidence="5">The sequence shown here is derived from an EMBL/GenBank/DDBJ whole genome shotgun (WGS) entry which is preliminary data.</text>
</comment>
<sequence>MLKMVDVFSGSPRSFATLPETDITMIKATQGTGYVNPACNIDYANAKAAGKLLGLYHYCAGGNPIAEADYFINNIKNYVGEAVLAVDWEGYQNASWGNYGYVRQFVNRVHELTGVWCMVYVSQSEIQQVANCVNDCPLWVAYYKYSQPLNWNYQGAGFNIAPWEVFTVHQFTGSDMDRNMVNTTKEGWLKMANPNNNISIPEPSPVQPAEEHKDEKEVSFVDELGDTWFKEDGKFTLDVAVNLRYGARTTSNIIATLPAGSIIKYDAFSRHAGYVWIRQPRENDYGYMAVRDAKTNEPFGKFE</sequence>
<keyword evidence="3" id="KW-0326">Glycosidase</keyword>
<evidence type="ECO:0000256" key="3">
    <source>
        <dbReference type="ARBA" id="ARBA00023295"/>
    </source>
</evidence>
<gene>
    <name evidence="5" type="ORF">BFD03_08500</name>
</gene>
<dbReference type="PANTHER" id="PTHR34135">
    <property type="entry name" value="LYSOZYME"/>
    <property type="match status" value="1"/>
</dbReference>
<dbReference type="RefSeq" id="WP_066035902.1">
    <property type="nucleotide sequence ID" value="NZ_CP136906.1"/>
</dbReference>
<dbReference type="Gene3D" id="3.20.20.80">
    <property type="entry name" value="Glycosidases"/>
    <property type="match status" value="1"/>
</dbReference>
<dbReference type="GO" id="GO:0016052">
    <property type="term" value="P:carbohydrate catabolic process"/>
    <property type="evidence" value="ECO:0007669"/>
    <property type="project" value="TreeGrafter"/>
</dbReference>
<dbReference type="GO" id="GO:0016998">
    <property type="term" value="P:cell wall macromolecule catabolic process"/>
    <property type="evidence" value="ECO:0007669"/>
    <property type="project" value="InterPro"/>
</dbReference>
<dbReference type="SUPFAM" id="SSF51445">
    <property type="entry name" value="(Trans)glycosidases"/>
    <property type="match status" value="1"/>
</dbReference>